<feature type="transmembrane region" description="Helical" evidence="3">
    <location>
        <begin position="640"/>
        <end position="659"/>
    </location>
</feature>
<dbReference type="PANTHER" id="PTHR43317">
    <property type="entry name" value="THERMOSPERMINE SYNTHASE ACAULIS5"/>
    <property type="match status" value="1"/>
</dbReference>
<keyword evidence="3" id="KW-1133">Transmembrane helix</keyword>
<feature type="transmembrane region" description="Helical" evidence="3">
    <location>
        <begin position="579"/>
        <end position="596"/>
    </location>
</feature>
<dbReference type="EMBL" id="JTDI01000002">
    <property type="protein sequence ID" value="KHK92319.1"/>
    <property type="molecule type" value="Genomic_DNA"/>
</dbReference>
<reference evidence="4 5" key="1">
    <citation type="submission" date="2014-10" db="EMBL/GenBank/DDBJ databases">
        <title>Genome sequence of Novosphingobium malaysiense MUSC 273(T).</title>
        <authorList>
            <person name="Lee L.-H."/>
        </authorList>
    </citation>
    <scope>NUCLEOTIDE SEQUENCE [LARGE SCALE GENOMIC DNA]</scope>
    <source>
        <strain evidence="4 5">MUSC 273</strain>
    </source>
</reference>
<evidence type="ECO:0000313" key="4">
    <source>
        <dbReference type="EMBL" id="KHK92319.1"/>
    </source>
</evidence>
<feature type="region of interest" description="Disordered" evidence="2">
    <location>
        <begin position="1"/>
        <end position="27"/>
    </location>
</feature>
<feature type="transmembrane region" description="Helical" evidence="3">
    <location>
        <begin position="549"/>
        <end position="567"/>
    </location>
</feature>
<dbReference type="Pfam" id="PF01564">
    <property type="entry name" value="Spermine_synth"/>
    <property type="match status" value="1"/>
</dbReference>
<feature type="transmembrane region" description="Helical" evidence="3">
    <location>
        <begin position="212"/>
        <end position="234"/>
    </location>
</feature>
<feature type="compositionally biased region" description="Basic and acidic residues" evidence="2">
    <location>
        <begin position="1"/>
        <end position="18"/>
    </location>
</feature>
<protein>
    <submittedName>
        <fullName evidence="4">Spermidine synthase</fullName>
    </submittedName>
</protein>
<dbReference type="STRING" id="1348853.LK12_05675"/>
<keyword evidence="3" id="KW-0472">Membrane</keyword>
<gene>
    <name evidence="4" type="ORF">LK12_05675</name>
</gene>
<keyword evidence="3" id="KW-0812">Transmembrane</keyword>
<proteinExistence type="predicted"/>
<feature type="transmembrane region" description="Helical" evidence="3">
    <location>
        <begin position="491"/>
        <end position="511"/>
    </location>
</feature>
<comment type="caution">
    <text evidence="4">The sequence shown here is derived from an EMBL/GenBank/DDBJ whole genome shotgun (WGS) entry which is preliminary data.</text>
</comment>
<dbReference type="CDD" id="cd02440">
    <property type="entry name" value="AdoMet_MTases"/>
    <property type="match status" value="1"/>
</dbReference>
<evidence type="ECO:0000313" key="5">
    <source>
        <dbReference type="Proteomes" id="UP000031057"/>
    </source>
</evidence>
<sequence>MLRVEAEPNDPAAHDVSSHTETSPAVESGGKGILVRLLLASALMLFLELALIRWLGANVVHLSYFSNFILLGSFLGIGAGFLISRKTWSIWPASMPLLSILVLGVLLFPVTIERSGSEIIYFTSLEVSGPPVWLALPVIFILVAAILAGPAEVVGRCFGKLPPLTAYRYDLMGSLLGISAFTALSFLHAPSVAWGAIAFGMYLVLADRARRFVTFAWASLLVGMLLIETMNPIVSWSPYYKITTEPIGPADRGALLISVNGVPHQLMAPAKWKLEQGERIYETPYLRFPANPLKDVLIVGAGSGSDVAIALSEGAEHVDAVDIDPRIMQIGAERNPDHPYADARVTRHVNDGRAFLESTDRKYDLILFALPDSLTLVSGASQIRLESFLFTEEAMASVRRHLKPNGSFAMYNYYREPWLIDRLAGTVAKAFGHTPCVDTFADAQAVISVGVKKADQNCAGVWQRSTPEQLIKPATDDAPFPYFKGNAFPQLYTVTLVCILLVSLVTVRTLGGPLLAMRPYADLFFMGAAFLLLETKNVATFALLFGTTWFVNALVFAGVLVIVLLAVETTRKFRTPPLPIIYAGIAGSLALAWAIRPDWLLPLPFVPRLLAATILAFLPIYLANVAFAKRFQSSSDSQSAFAINLLGSIVGGCLEYSALALGYNNLLVVTGLLYLIAFLLIPHRGSQSA</sequence>
<dbReference type="Gene3D" id="3.40.50.150">
    <property type="entry name" value="Vaccinia Virus protein VP39"/>
    <property type="match status" value="1"/>
</dbReference>
<dbReference type="PANTHER" id="PTHR43317:SF1">
    <property type="entry name" value="THERMOSPERMINE SYNTHASE ACAULIS5"/>
    <property type="match status" value="1"/>
</dbReference>
<evidence type="ECO:0000256" key="1">
    <source>
        <dbReference type="ARBA" id="ARBA00023115"/>
    </source>
</evidence>
<dbReference type="InterPro" id="IPR029063">
    <property type="entry name" value="SAM-dependent_MTases_sf"/>
</dbReference>
<keyword evidence="1" id="KW-0620">Polyamine biosynthesis</keyword>
<feature type="transmembrane region" description="Helical" evidence="3">
    <location>
        <begin position="90"/>
        <end position="112"/>
    </location>
</feature>
<dbReference type="SUPFAM" id="SSF53335">
    <property type="entry name" value="S-adenosyl-L-methionine-dependent methyltransferases"/>
    <property type="match status" value="1"/>
</dbReference>
<organism evidence="4 5">
    <name type="scientific">Novosphingobium malaysiense</name>
    <dbReference type="NCBI Taxonomy" id="1348853"/>
    <lineage>
        <taxon>Bacteria</taxon>
        <taxon>Pseudomonadati</taxon>
        <taxon>Pseudomonadota</taxon>
        <taxon>Alphaproteobacteria</taxon>
        <taxon>Sphingomonadales</taxon>
        <taxon>Sphingomonadaceae</taxon>
        <taxon>Novosphingobium</taxon>
    </lineage>
</organism>
<dbReference type="Proteomes" id="UP000031057">
    <property type="component" value="Unassembled WGS sequence"/>
</dbReference>
<feature type="transmembrane region" description="Helical" evidence="3">
    <location>
        <begin position="64"/>
        <end position="84"/>
    </location>
</feature>
<evidence type="ECO:0000256" key="3">
    <source>
        <dbReference type="SAM" id="Phobius"/>
    </source>
</evidence>
<accession>A0A0B1ZSH1</accession>
<name>A0A0B1ZSH1_9SPHN</name>
<dbReference type="AlphaFoldDB" id="A0A0B1ZSH1"/>
<feature type="transmembrane region" description="Helical" evidence="3">
    <location>
        <begin position="665"/>
        <end position="681"/>
    </location>
</feature>
<evidence type="ECO:0000256" key="2">
    <source>
        <dbReference type="SAM" id="MobiDB-lite"/>
    </source>
</evidence>
<dbReference type="GO" id="GO:0006596">
    <property type="term" value="P:polyamine biosynthetic process"/>
    <property type="evidence" value="ECO:0007669"/>
    <property type="project" value="UniProtKB-KW"/>
</dbReference>
<feature type="transmembrane region" description="Helical" evidence="3">
    <location>
        <begin position="33"/>
        <end position="52"/>
    </location>
</feature>
<feature type="transmembrane region" description="Helical" evidence="3">
    <location>
        <begin position="175"/>
        <end position="205"/>
    </location>
</feature>
<keyword evidence="5" id="KW-1185">Reference proteome</keyword>
<feature type="transmembrane region" description="Helical" evidence="3">
    <location>
        <begin position="132"/>
        <end position="155"/>
    </location>
</feature>
<feature type="transmembrane region" description="Helical" evidence="3">
    <location>
        <begin position="608"/>
        <end position="628"/>
    </location>
</feature>
<dbReference type="RefSeq" id="WP_039280632.1">
    <property type="nucleotide sequence ID" value="NZ_JTDI01000002.1"/>
</dbReference>